<dbReference type="Pfam" id="PF13622">
    <property type="entry name" value="4HBT_3"/>
    <property type="match status" value="1"/>
</dbReference>
<feature type="domain" description="Acyl-CoA thioesterase-like N-terminal HotDog" evidence="1">
    <location>
        <begin position="181"/>
        <end position="258"/>
    </location>
</feature>
<dbReference type="RefSeq" id="WP_092105483.1">
    <property type="nucleotide sequence ID" value="NZ_LT629739.1"/>
</dbReference>
<dbReference type="Proteomes" id="UP000199700">
    <property type="component" value="Chromosome"/>
</dbReference>
<name>A0A1H1SMP9_BRESA</name>
<evidence type="ECO:0000259" key="2">
    <source>
        <dbReference type="Pfam" id="PF20789"/>
    </source>
</evidence>
<dbReference type="AlphaFoldDB" id="A0A1H1SMP9"/>
<evidence type="ECO:0000313" key="3">
    <source>
        <dbReference type="EMBL" id="SDS49191.1"/>
    </source>
</evidence>
<reference evidence="3" key="1">
    <citation type="submission" date="2016-10" db="EMBL/GenBank/DDBJ databases">
        <authorList>
            <person name="Varghese N."/>
            <person name="Submissions S."/>
        </authorList>
    </citation>
    <scope>NUCLEOTIDE SEQUENCE [LARGE SCALE GENOMIC DNA]</scope>
    <source>
        <strain evidence="3">DSM 22082</strain>
    </source>
</reference>
<protein>
    <submittedName>
        <fullName evidence="3">Uncharacterized domain 1-containing protein</fullName>
    </submittedName>
</protein>
<dbReference type="InterPro" id="IPR049449">
    <property type="entry name" value="TesB_ACOT8-like_N"/>
</dbReference>
<proteinExistence type="predicted"/>
<organism evidence="3 4">
    <name type="scientific">Brevibacterium sandarakinum</name>
    <dbReference type="NCBI Taxonomy" id="629680"/>
    <lineage>
        <taxon>Bacteria</taxon>
        <taxon>Bacillati</taxon>
        <taxon>Actinomycetota</taxon>
        <taxon>Actinomycetes</taxon>
        <taxon>Micrococcales</taxon>
        <taxon>Brevibacteriaceae</taxon>
        <taxon>Brevibacterium</taxon>
    </lineage>
</organism>
<feature type="domain" description="Acyl-CoA thioesterase-like C-terminal" evidence="2">
    <location>
        <begin position="11"/>
        <end position="122"/>
    </location>
</feature>
<dbReference type="Gene3D" id="3.10.129.10">
    <property type="entry name" value="Hotdog Thioesterase"/>
    <property type="match status" value="2"/>
</dbReference>
<dbReference type="OrthoDB" id="3572167at2"/>
<dbReference type="EMBL" id="LT629739">
    <property type="protein sequence ID" value="SDS49191.1"/>
    <property type="molecule type" value="Genomic_DNA"/>
</dbReference>
<dbReference type="SUPFAM" id="SSF54637">
    <property type="entry name" value="Thioesterase/thiol ester dehydrase-isomerase"/>
    <property type="match status" value="2"/>
</dbReference>
<keyword evidence="4" id="KW-1185">Reference proteome</keyword>
<gene>
    <name evidence="3" type="ORF">SAMN04489751_2141</name>
</gene>
<accession>A0A1H1SMP9</accession>
<dbReference type="Pfam" id="PF20789">
    <property type="entry name" value="4HBT_3C"/>
    <property type="match status" value="1"/>
</dbReference>
<sequence>MRAVLNTGSGPVEEHYAVGAVDVTDGGARAEATMGPWSRLRDGQFAPGVLGPLVDMAWSHAVLGHRPDGQWGVSTEISIDFVADPSPAGRLTATGEMMSVDSAGGVARGEVRDDTGELIALGTLWSTFIDVSPPSTTAGDETAASDEHEVTGQRPNCFEELVALRGVGDDLKLAQSPRMTNPLGVGHGGALFAAASLAAMNALGSTAARLESLRGVYVRQAVGDVKFNSEVLHAGRRFATVQVTATGADGRPAVHFTAAMRVTQ</sequence>
<evidence type="ECO:0000259" key="1">
    <source>
        <dbReference type="Pfam" id="PF13622"/>
    </source>
</evidence>
<dbReference type="STRING" id="629680.SAMN04489751_2141"/>
<dbReference type="CDD" id="cd03443">
    <property type="entry name" value="PaaI_thioesterase"/>
    <property type="match status" value="1"/>
</dbReference>
<dbReference type="InterPro" id="IPR049450">
    <property type="entry name" value="ACOT8-like_C"/>
</dbReference>
<evidence type="ECO:0000313" key="4">
    <source>
        <dbReference type="Proteomes" id="UP000199700"/>
    </source>
</evidence>
<dbReference type="InterPro" id="IPR029069">
    <property type="entry name" value="HotDog_dom_sf"/>
</dbReference>